<comment type="cofactor">
    <cofactor evidence="1">
        <name>Fe(2+)</name>
        <dbReference type="ChEBI" id="CHEBI:29033"/>
    </cofactor>
</comment>
<name>A0ABT3L0K2_9CYAN</name>
<keyword evidence="7" id="KW-1185">Reference proteome</keyword>
<evidence type="ECO:0000256" key="2">
    <source>
        <dbReference type="ARBA" id="ARBA00006787"/>
    </source>
</evidence>
<accession>A0ABT3L0K2</accession>
<proteinExistence type="inferred from homology"/>
<comment type="caution">
    <text evidence="6">The sequence shown here is derived from an EMBL/GenBank/DDBJ whole genome shotgun (WGS) entry which is preliminary data.</text>
</comment>
<keyword evidence="4" id="KW-0560">Oxidoreductase</keyword>
<evidence type="ECO:0000256" key="3">
    <source>
        <dbReference type="ARBA" id="ARBA00022723"/>
    </source>
</evidence>
<keyword evidence="5" id="KW-0408">Iron</keyword>
<dbReference type="EMBL" id="JAIHOM010000006">
    <property type="protein sequence ID" value="MCW6035024.1"/>
    <property type="molecule type" value="Genomic_DNA"/>
</dbReference>
<evidence type="ECO:0000313" key="7">
    <source>
        <dbReference type="Proteomes" id="UP001526426"/>
    </source>
</evidence>
<dbReference type="RefSeq" id="WP_265262686.1">
    <property type="nucleotide sequence ID" value="NZ_JAIHOM010000006.1"/>
</dbReference>
<dbReference type="Pfam" id="PF03055">
    <property type="entry name" value="RPE65"/>
    <property type="match status" value="1"/>
</dbReference>
<dbReference type="PANTHER" id="PTHR10543">
    <property type="entry name" value="BETA-CAROTENE DIOXYGENASE"/>
    <property type="match status" value="1"/>
</dbReference>
<dbReference type="Proteomes" id="UP001526426">
    <property type="component" value="Unassembled WGS sequence"/>
</dbReference>
<keyword evidence="3" id="KW-0479">Metal-binding</keyword>
<evidence type="ECO:0000313" key="6">
    <source>
        <dbReference type="EMBL" id="MCW6035024.1"/>
    </source>
</evidence>
<gene>
    <name evidence="6" type="ORF">K4A83_01880</name>
</gene>
<sequence length="500" mass="56249">MVNLSPTVSTPQRSNLSYNLKDWQGGYESLRQESAYWIDEVEGEVPTQLEGTFFRNGPGLFDIGGQSIKHPFDGDGMVCAFSFRGGRVHFQNRFVRTEGFLKEQAAGKILYRGVFGTQKPGGWLANLLDMQFKNIANTNVLYWGGKLLALWEGAEPHRLDPKNLETVGLDYLGGMLKPGQAFAAHPRLDPASIWDGGEPCLVNFSTEVGASTQIRVYEFSLEGKLRRQQVHSVPGFAFIHDFALTPHYYIFFQNPVKFNPLPYLLGLRGAGECMDLQTEQPTRIIVIPRDVNASQGVQILESPAGFIFHHANAFEVDERKIAVDSVCYASYVKLKNEVDFREVDFEALEPGLLWRFHLDLDQQTVKRECWGERCCEFPVVHPEKVGRNARYVYLGAGHATGGNAPLQAVVKMDLWEKRSDCYSFAPRGYVGEPIFVPKPEGEAEDEGWLLVLVYDASHHRSKLVILDAQDLAQGAIATLHLKHHIPYGLHGTWTPEYFLD</sequence>
<comment type="similarity">
    <text evidence="2">Belongs to the carotenoid oxygenase family.</text>
</comment>
<dbReference type="PANTHER" id="PTHR10543:SF89">
    <property type="entry name" value="CAROTENOID 9,10(9',10')-CLEAVAGE DIOXYGENASE 1"/>
    <property type="match status" value="1"/>
</dbReference>
<dbReference type="InterPro" id="IPR004294">
    <property type="entry name" value="Carotenoid_Oase"/>
</dbReference>
<evidence type="ECO:0000256" key="1">
    <source>
        <dbReference type="ARBA" id="ARBA00001954"/>
    </source>
</evidence>
<organism evidence="6 7">
    <name type="scientific">Spirulina subsalsa FACHB-351</name>
    <dbReference type="NCBI Taxonomy" id="234711"/>
    <lineage>
        <taxon>Bacteria</taxon>
        <taxon>Bacillati</taxon>
        <taxon>Cyanobacteriota</taxon>
        <taxon>Cyanophyceae</taxon>
        <taxon>Spirulinales</taxon>
        <taxon>Spirulinaceae</taxon>
        <taxon>Spirulina</taxon>
    </lineage>
</organism>
<evidence type="ECO:0000256" key="5">
    <source>
        <dbReference type="ARBA" id="ARBA00023004"/>
    </source>
</evidence>
<protein>
    <submittedName>
        <fullName evidence="6">Carotenoid oxygenase family protein</fullName>
    </submittedName>
</protein>
<evidence type="ECO:0000256" key="4">
    <source>
        <dbReference type="ARBA" id="ARBA00023002"/>
    </source>
</evidence>
<reference evidence="6 7" key="1">
    <citation type="submission" date="2021-08" db="EMBL/GenBank/DDBJ databases">
        <title>Draft genome sequence of Spirulina subsalsa with high tolerance to salinity and hype-accumulation of phycocyanin.</title>
        <authorList>
            <person name="Pei H."/>
            <person name="Jiang L."/>
        </authorList>
    </citation>
    <scope>NUCLEOTIDE SEQUENCE [LARGE SCALE GENOMIC DNA]</scope>
    <source>
        <strain evidence="6 7">FACHB-351</strain>
    </source>
</reference>